<sequence length="75" mass="8070">MKEKAAARVKVDDMEPSIFGGAASLRVHGHSAGRWRWRCHRRRQGQECADAAPAGGRGSVWAGHAEAHVRGGDVP</sequence>
<dbReference type="Proteomes" id="UP000604825">
    <property type="component" value="Unassembled WGS sequence"/>
</dbReference>
<name>A0A811QRM6_9POAL</name>
<evidence type="ECO:0000313" key="2">
    <source>
        <dbReference type="Proteomes" id="UP000604825"/>
    </source>
</evidence>
<accession>A0A811QRM6</accession>
<dbReference type="EMBL" id="CAJGYO010000011">
    <property type="protein sequence ID" value="CAD6259530.1"/>
    <property type="molecule type" value="Genomic_DNA"/>
</dbReference>
<gene>
    <name evidence="1" type="ORF">NCGR_LOCUS42967</name>
</gene>
<reference evidence="1" key="1">
    <citation type="submission" date="2020-10" db="EMBL/GenBank/DDBJ databases">
        <authorList>
            <person name="Han B."/>
            <person name="Lu T."/>
            <person name="Zhao Q."/>
            <person name="Huang X."/>
            <person name="Zhao Y."/>
        </authorList>
    </citation>
    <scope>NUCLEOTIDE SEQUENCE</scope>
</reference>
<proteinExistence type="predicted"/>
<dbReference type="AlphaFoldDB" id="A0A811QRM6"/>
<protein>
    <submittedName>
        <fullName evidence="1">Uncharacterized protein</fullName>
    </submittedName>
</protein>
<organism evidence="1 2">
    <name type="scientific">Miscanthus lutarioriparius</name>
    <dbReference type="NCBI Taxonomy" id="422564"/>
    <lineage>
        <taxon>Eukaryota</taxon>
        <taxon>Viridiplantae</taxon>
        <taxon>Streptophyta</taxon>
        <taxon>Embryophyta</taxon>
        <taxon>Tracheophyta</taxon>
        <taxon>Spermatophyta</taxon>
        <taxon>Magnoliopsida</taxon>
        <taxon>Liliopsida</taxon>
        <taxon>Poales</taxon>
        <taxon>Poaceae</taxon>
        <taxon>PACMAD clade</taxon>
        <taxon>Panicoideae</taxon>
        <taxon>Andropogonodae</taxon>
        <taxon>Andropogoneae</taxon>
        <taxon>Saccharinae</taxon>
        <taxon>Miscanthus</taxon>
    </lineage>
</organism>
<comment type="caution">
    <text evidence="1">The sequence shown here is derived from an EMBL/GenBank/DDBJ whole genome shotgun (WGS) entry which is preliminary data.</text>
</comment>
<evidence type="ECO:0000313" key="1">
    <source>
        <dbReference type="EMBL" id="CAD6259530.1"/>
    </source>
</evidence>
<keyword evidence="2" id="KW-1185">Reference proteome</keyword>